<accession>A0A498SS64</accession>
<keyword evidence="3" id="KW-0964">Secreted</keyword>
<evidence type="ECO:0000313" key="8">
    <source>
        <dbReference type="Proteomes" id="UP000276991"/>
    </source>
</evidence>
<name>A0A498SS64_ACAVI</name>
<dbReference type="STRING" id="6277.A0A498SS64"/>
<evidence type="ECO:0000256" key="5">
    <source>
        <dbReference type="ARBA" id="ARBA00022815"/>
    </source>
</evidence>
<protein>
    <submittedName>
        <fullName evidence="7">Uncharacterized protein</fullName>
    </submittedName>
</protein>
<dbReference type="OrthoDB" id="5773473at2759"/>
<proteinExistence type="inferred from homology"/>
<dbReference type="EMBL" id="UPTC01001945">
    <property type="protein sequence ID" value="VBB32813.1"/>
    <property type="molecule type" value="Genomic_DNA"/>
</dbReference>
<dbReference type="AlphaFoldDB" id="A0A498SS64"/>
<evidence type="ECO:0000256" key="1">
    <source>
        <dbReference type="ARBA" id="ARBA00004613"/>
    </source>
</evidence>
<keyword evidence="4" id="KW-0165">Cleavage on pair of basic residues</keyword>
<dbReference type="InterPro" id="IPR051041">
    <property type="entry name" value="FMRFamide-related_np"/>
</dbReference>
<organism evidence="7 8">
    <name type="scientific">Acanthocheilonema viteae</name>
    <name type="common">Filarial nematode worm</name>
    <name type="synonym">Dipetalonema viteae</name>
    <dbReference type="NCBI Taxonomy" id="6277"/>
    <lineage>
        <taxon>Eukaryota</taxon>
        <taxon>Metazoa</taxon>
        <taxon>Ecdysozoa</taxon>
        <taxon>Nematoda</taxon>
        <taxon>Chromadorea</taxon>
        <taxon>Rhabditida</taxon>
        <taxon>Spirurina</taxon>
        <taxon>Spiruromorpha</taxon>
        <taxon>Filarioidea</taxon>
        <taxon>Onchocercidae</taxon>
        <taxon>Acanthocheilonema</taxon>
    </lineage>
</organism>
<evidence type="ECO:0000256" key="6">
    <source>
        <dbReference type="ARBA" id="ARBA00023320"/>
    </source>
</evidence>
<dbReference type="GO" id="GO:0005576">
    <property type="term" value="C:extracellular region"/>
    <property type="evidence" value="ECO:0007669"/>
    <property type="project" value="UniProtKB-SubCell"/>
</dbReference>
<evidence type="ECO:0000256" key="4">
    <source>
        <dbReference type="ARBA" id="ARBA00022685"/>
    </source>
</evidence>
<dbReference type="Proteomes" id="UP000276991">
    <property type="component" value="Unassembled WGS sequence"/>
</dbReference>
<evidence type="ECO:0000256" key="3">
    <source>
        <dbReference type="ARBA" id="ARBA00022525"/>
    </source>
</evidence>
<comment type="similarity">
    <text evidence="2">Belongs to the FARP (FMRFamide related peptide) family.</text>
</comment>
<evidence type="ECO:0000313" key="7">
    <source>
        <dbReference type="EMBL" id="VBB32813.1"/>
    </source>
</evidence>
<sequence>METAGLMMHMVKFAVIFVTIMTTTTTTTTIPLYVQMDNSSILSFGKHDYKTDPVYKNFIPHITPFDESIYEKKDVPGVLRFGKREGDIPGVLRFGKRNDDIPGVLRFGKRSPLGVLRFGRR</sequence>
<keyword evidence="8" id="KW-1185">Reference proteome</keyword>
<dbReference type="GO" id="GO:0007218">
    <property type="term" value="P:neuropeptide signaling pathway"/>
    <property type="evidence" value="ECO:0007669"/>
    <property type="project" value="UniProtKB-KW"/>
</dbReference>
<comment type="subcellular location">
    <subcellularLocation>
        <location evidence="1">Secreted</location>
    </subcellularLocation>
</comment>
<keyword evidence="5" id="KW-0027">Amidation</keyword>
<dbReference type="PANTHER" id="PTHR20986">
    <property type="entry name" value="FMRFAMIDE-RELATED PEPTIDES"/>
    <property type="match status" value="1"/>
</dbReference>
<gene>
    <name evidence="7" type="ORF">NAV_LOCUS7604</name>
</gene>
<dbReference type="PANTHER" id="PTHR20986:SF17">
    <property type="entry name" value="FMRFAMIDE-LIKE NEUROPEPTIDE 18"/>
    <property type="match status" value="1"/>
</dbReference>
<keyword evidence="6" id="KW-0527">Neuropeptide</keyword>
<evidence type="ECO:0000256" key="2">
    <source>
        <dbReference type="ARBA" id="ARBA00006356"/>
    </source>
</evidence>
<reference evidence="7 8" key="1">
    <citation type="submission" date="2018-08" db="EMBL/GenBank/DDBJ databases">
        <authorList>
            <person name="Laetsch R D."/>
            <person name="Stevens L."/>
            <person name="Kumar S."/>
            <person name="Blaxter L. M."/>
        </authorList>
    </citation>
    <scope>NUCLEOTIDE SEQUENCE [LARGE SCALE GENOMIC DNA]</scope>
</reference>